<evidence type="ECO:0000313" key="1">
    <source>
        <dbReference type="EMBL" id="SFD80620.1"/>
    </source>
</evidence>
<dbReference type="AlphaFoldDB" id="A0A1I1VJF7"/>
<reference evidence="1 2" key="1">
    <citation type="submission" date="2016-10" db="EMBL/GenBank/DDBJ databases">
        <authorList>
            <person name="de Groot N.N."/>
        </authorList>
    </citation>
    <scope>NUCLEOTIDE SEQUENCE [LARGE SCALE GENOMIC DNA]</scope>
    <source>
        <strain evidence="1 2">DSM 19012</strain>
    </source>
</reference>
<proteinExistence type="predicted"/>
<dbReference type="OrthoDB" id="657352at2"/>
<keyword evidence="2" id="KW-1185">Reference proteome</keyword>
<dbReference type="RefSeq" id="WP_157998116.1">
    <property type="nucleotide sequence ID" value="NZ_AFSL01000095.1"/>
</dbReference>
<sequence>MESTENCIVYPNPVNDFLFVKGIKNQANYVLLGIDGAVIKTGKLN</sequence>
<protein>
    <submittedName>
        <fullName evidence="1">Uncharacterized protein</fullName>
    </submittedName>
</protein>
<dbReference type="Proteomes" id="UP000181976">
    <property type="component" value="Unassembled WGS sequence"/>
</dbReference>
<dbReference type="EMBL" id="FONA01000002">
    <property type="protein sequence ID" value="SFD80620.1"/>
    <property type="molecule type" value="Genomic_DNA"/>
</dbReference>
<evidence type="ECO:0000313" key="2">
    <source>
        <dbReference type="Proteomes" id="UP000181976"/>
    </source>
</evidence>
<dbReference type="InParanoid" id="A0A1I1VJF7"/>
<gene>
    <name evidence="1" type="ORF">SAMN05444380_102122</name>
</gene>
<organism evidence="1 2">
    <name type="scientific">Thermophagus xiamenensis</name>
    <dbReference type="NCBI Taxonomy" id="385682"/>
    <lineage>
        <taxon>Bacteria</taxon>
        <taxon>Pseudomonadati</taxon>
        <taxon>Bacteroidota</taxon>
        <taxon>Bacteroidia</taxon>
        <taxon>Marinilabiliales</taxon>
        <taxon>Marinilabiliaceae</taxon>
        <taxon>Thermophagus</taxon>
    </lineage>
</organism>
<name>A0A1I1VJF7_9BACT</name>
<accession>A0A1I1VJF7</accession>